<dbReference type="CDD" id="cd15457">
    <property type="entry name" value="NADAR"/>
    <property type="match status" value="1"/>
</dbReference>
<name>A0A4R5XI86_9AGAM</name>
<sequence length="150" mass="17391">MTQNTGFTHVSPHKILYKKKLYPTALHLLEAMKFLGRRNDLAERVRLTERVPDLLALTEELEGQVRRDWPDIMESKMEEVLYMKFRQHPDLRQLLMETNDAELIYDEEGDSFWGVGVQGQGANRLGQALHNVRERLRREGAGRSFGLGRG</sequence>
<dbReference type="STRING" id="50990.A0A4R5XI86"/>
<feature type="domain" description="NADAR" evidence="1">
    <location>
        <begin position="10"/>
        <end position="137"/>
    </location>
</feature>
<dbReference type="InterPro" id="IPR037238">
    <property type="entry name" value="YbiA-like_sf"/>
</dbReference>
<dbReference type="Gene3D" id="1.10.357.40">
    <property type="entry name" value="YbiA-like"/>
    <property type="match status" value="1"/>
</dbReference>
<dbReference type="VEuPathDB" id="FungiDB:BD410DRAFT_709279"/>
<keyword evidence="3" id="KW-1185">Reference proteome</keyword>
<protein>
    <submittedName>
        <fullName evidence="2">DUF1768-domain-containing protein</fullName>
    </submittedName>
</protein>
<reference evidence="2 3" key="1">
    <citation type="submission" date="2018-06" db="EMBL/GenBank/DDBJ databases">
        <title>A transcriptomic atlas of mushroom development highlights an independent origin of complex multicellularity.</title>
        <authorList>
            <consortium name="DOE Joint Genome Institute"/>
            <person name="Krizsan K."/>
            <person name="Almasi E."/>
            <person name="Merenyi Z."/>
            <person name="Sahu N."/>
            <person name="Viragh M."/>
            <person name="Koszo T."/>
            <person name="Mondo S."/>
            <person name="Kiss B."/>
            <person name="Balint B."/>
            <person name="Kues U."/>
            <person name="Barry K."/>
            <person name="Hegedus J.C."/>
            <person name="Henrissat B."/>
            <person name="Johnson J."/>
            <person name="Lipzen A."/>
            <person name="Ohm R."/>
            <person name="Nagy I."/>
            <person name="Pangilinan J."/>
            <person name="Yan J."/>
            <person name="Xiong Y."/>
            <person name="Grigoriev I.V."/>
            <person name="Hibbett D.S."/>
            <person name="Nagy L.G."/>
        </authorList>
    </citation>
    <scope>NUCLEOTIDE SEQUENCE [LARGE SCALE GENOMIC DNA]</scope>
    <source>
        <strain evidence="2 3">SZMC22713</strain>
    </source>
</reference>
<dbReference type="AlphaFoldDB" id="A0A4R5XI86"/>
<dbReference type="EMBL" id="ML170156">
    <property type="protein sequence ID" value="TDL30027.1"/>
    <property type="molecule type" value="Genomic_DNA"/>
</dbReference>
<organism evidence="2 3">
    <name type="scientific">Rickenella mellea</name>
    <dbReference type="NCBI Taxonomy" id="50990"/>
    <lineage>
        <taxon>Eukaryota</taxon>
        <taxon>Fungi</taxon>
        <taxon>Dikarya</taxon>
        <taxon>Basidiomycota</taxon>
        <taxon>Agaricomycotina</taxon>
        <taxon>Agaricomycetes</taxon>
        <taxon>Hymenochaetales</taxon>
        <taxon>Rickenellaceae</taxon>
        <taxon>Rickenella</taxon>
    </lineage>
</organism>
<gene>
    <name evidence="2" type="ORF">BD410DRAFT_709279</name>
</gene>
<evidence type="ECO:0000313" key="2">
    <source>
        <dbReference type="EMBL" id="TDL30027.1"/>
    </source>
</evidence>
<dbReference type="SUPFAM" id="SSF143990">
    <property type="entry name" value="YbiA-like"/>
    <property type="match status" value="1"/>
</dbReference>
<evidence type="ECO:0000313" key="3">
    <source>
        <dbReference type="Proteomes" id="UP000294933"/>
    </source>
</evidence>
<dbReference type="Proteomes" id="UP000294933">
    <property type="component" value="Unassembled WGS sequence"/>
</dbReference>
<dbReference type="Pfam" id="PF08719">
    <property type="entry name" value="NADAR"/>
    <property type="match status" value="1"/>
</dbReference>
<dbReference type="OrthoDB" id="206452at2759"/>
<evidence type="ECO:0000259" key="1">
    <source>
        <dbReference type="Pfam" id="PF08719"/>
    </source>
</evidence>
<proteinExistence type="predicted"/>
<accession>A0A4R5XI86</accession>
<dbReference type="InterPro" id="IPR012816">
    <property type="entry name" value="NADAR"/>
</dbReference>